<comment type="caution">
    <text evidence="16">The sequence shown here is derived from an EMBL/GenBank/DDBJ whole genome shotgun (WGS) entry which is preliminary data.</text>
</comment>
<evidence type="ECO:0000256" key="2">
    <source>
        <dbReference type="ARBA" id="ARBA00001947"/>
    </source>
</evidence>
<evidence type="ECO:0000313" key="17">
    <source>
        <dbReference type="Proteomes" id="UP001140949"/>
    </source>
</evidence>
<dbReference type="EMBL" id="JANAVB010007198">
    <property type="protein sequence ID" value="KAJ6843527.1"/>
    <property type="molecule type" value="Genomic_DNA"/>
</dbReference>
<dbReference type="EC" id="2.3.2.31" evidence="5"/>
<gene>
    <name evidence="16" type="ORF">M6B38_295545</name>
</gene>
<name>A0AAX6HSI4_IRIPA</name>
<evidence type="ECO:0000256" key="11">
    <source>
        <dbReference type="ARBA" id="ARBA00022833"/>
    </source>
</evidence>
<feature type="domain" description="RING-type" evidence="15">
    <location>
        <begin position="206"/>
        <end position="424"/>
    </location>
</feature>
<dbReference type="SMART" id="SM00647">
    <property type="entry name" value="IBR"/>
    <property type="match status" value="2"/>
</dbReference>
<dbReference type="PROSITE" id="PS50089">
    <property type="entry name" value="ZF_RING_2"/>
    <property type="match status" value="1"/>
</dbReference>
<dbReference type="CDD" id="cd22582">
    <property type="entry name" value="BRcat_RBR_unk"/>
    <property type="match status" value="1"/>
</dbReference>
<dbReference type="InterPro" id="IPR031127">
    <property type="entry name" value="E3_UB_ligase_RBR"/>
</dbReference>
<keyword evidence="7" id="KW-0479">Metal-binding</keyword>
<evidence type="ECO:0000256" key="3">
    <source>
        <dbReference type="ARBA" id="ARBA00003976"/>
    </source>
</evidence>
<dbReference type="InterPro" id="IPR036397">
    <property type="entry name" value="RNaseH_sf"/>
</dbReference>
<comment type="similarity">
    <text evidence="4">Belongs to the RBR family. Ariadne subfamily.</text>
</comment>
<dbReference type="InterPro" id="IPR013083">
    <property type="entry name" value="Znf_RING/FYVE/PHD"/>
</dbReference>
<keyword evidence="10" id="KW-0833">Ubl conjugation pathway</keyword>
<evidence type="ECO:0000256" key="12">
    <source>
        <dbReference type="PROSITE-ProRule" id="PRU00175"/>
    </source>
</evidence>
<sequence length="532" mass="60375">MEEGLESYGEGVFQHSDAEEEEEFESCCEEEEWQDPLETLVEFSSSREEGVDDELLSVDEEVTDEFSLRMFFKGVSVAEDGGLGTRASGIGVVMEKSPGVPVIQVQKKLDFFVEEAVVEHLALLNGLIEAQSNGIRRVFAFTDSREVYQQIAEVEPLEDQLLVALGYRILELANNLEEFSLKLGARSDLLRPLRLARKAVGIVDGPFEECPTCCEEKPQEQIMKLNCCHRFCSDCMIMYVEGELRDMQVPVRCPQVGCKYCIPIKEFKPFLSISVYESLEIATIEAGVMNSDKIYCPFPNCSVLLTPSHCPSFGASTSTQSQSNCIECTDCHRLICTSCVSPWHASMSCEDYQNLSMEERDTEDIALHHLAQNNNWRRCQQCSRMIELTQGCYHVTCWCGYEFCYSCGLEYQDGLQTCQCEFWDDDDDNENSDHSICSNQEAEPYRWEGFNPPPLAAIDGYSDQERAQLALIQRFLAGGFDLGSDQNHNHYPCQSPPRCSDSYLDTIKDLNQLPWLERFVSVISDTYHDEFI</sequence>
<dbReference type="GO" id="GO:0008270">
    <property type="term" value="F:zinc ion binding"/>
    <property type="evidence" value="ECO:0007669"/>
    <property type="project" value="UniProtKB-KW"/>
</dbReference>
<dbReference type="GO" id="GO:0004523">
    <property type="term" value="F:RNA-DNA hybrid ribonuclease activity"/>
    <property type="evidence" value="ECO:0007669"/>
    <property type="project" value="InterPro"/>
</dbReference>
<dbReference type="InterPro" id="IPR017907">
    <property type="entry name" value="Znf_RING_CS"/>
</dbReference>
<evidence type="ECO:0000256" key="4">
    <source>
        <dbReference type="ARBA" id="ARBA00005884"/>
    </source>
</evidence>
<dbReference type="PANTHER" id="PTHR11685">
    <property type="entry name" value="RBR FAMILY RING FINGER AND IBR DOMAIN-CONTAINING"/>
    <property type="match status" value="1"/>
</dbReference>
<feature type="region of interest" description="Disordered" evidence="13">
    <location>
        <begin position="1"/>
        <end position="25"/>
    </location>
</feature>
<evidence type="ECO:0000256" key="8">
    <source>
        <dbReference type="ARBA" id="ARBA00022737"/>
    </source>
</evidence>
<dbReference type="Gene3D" id="3.30.40.10">
    <property type="entry name" value="Zinc/RING finger domain, C3HC4 (zinc finger)"/>
    <property type="match status" value="1"/>
</dbReference>
<organism evidence="16 17">
    <name type="scientific">Iris pallida</name>
    <name type="common">Sweet iris</name>
    <dbReference type="NCBI Taxonomy" id="29817"/>
    <lineage>
        <taxon>Eukaryota</taxon>
        <taxon>Viridiplantae</taxon>
        <taxon>Streptophyta</taxon>
        <taxon>Embryophyta</taxon>
        <taxon>Tracheophyta</taxon>
        <taxon>Spermatophyta</taxon>
        <taxon>Magnoliopsida</taxon>
        <taxon>Liliopsida</taxon>
        <taxon>Asparagales</taxon>
        <taxon>Iridaceae</taxon>
        <taxon>Iridoideae</taxon>
        <taxon>Irideae</taxon>
        <taxon>Iris</taxon>
    </lineage>
</organism>
<reference evidence="16" key="2">
    <citation type="submission" date="2023-04" db="EMBL/GenBank/DDBJ databases">
        <authorList>
            <person name="Bruccoleri R.E."/>
            <person name="Oakeley E.J."/>
            <person name="Faust A.-M."/>
            <person name="Dessus-Babus S."/>
            <person name="Altorfer M."/>
            <person name="Burckhardt D."/>
            <person name="Oertli M."/>
            <person name="Naumann U."/>
            <person name="Petersen F."/>
            <person name="Wong J."/>
        </authorList>
    </citation>
    <scope>NUCLEOTIDE SEQUENCE</scope>
    <source>
        <strain evidence="16">GSM-AAB239-AS_SAM_17_03QT</strain>
        <tissue evidence="16">Leaf</tissue>
    </source>
</reference>
<evidence type="ECO:0000313" key="16">
    <source>
        <dbReference type="EMBL" id="KAJ6843527.1"/>
    </source>
</evidence>
<dbReference type="Pfam" id="PF13456">
    <property type="entry name" value="RVT_3"/>
    <property type="match status" value="1"/>
</dbReference>
<dbReference type="InterPro" id="IPR001841">
    <property type="entry name" value="Znf_RING"/>
</dbReference>
<keyword evidence="17" id="KW-1185">Reference proteome</keyword>
<reference evidence="16" key="1">
    <citation type="journal article" date="2023" name="GigaByte">
        <title>Genome assembly of the bearded iris, Iris pallida Lam.</title>
        <authorList>
            <person name="Bruccoleri R.E."/>
            <person name="Oakeley E.J."/>
            <person name="Faust A.M.E."/>
            <person name="Altorfer M."/>
            <person name="Dessus-Babus S."/>
            <person name="Burckhardt D."/>
            <person name="Oertli M."/>
            <person name="Naumann U."/>
            <person name="Petersen F."/>
            <person name="Wong J."/>
        </authorList>
    </citation>
    <scope>NUCLEOTIDE SEQUENCE</scope>
    <source>
        <strain evidence="16">GSM-AAB239-AS_SAM_17_03QT</strain>
    </source>
</reference>
<dbReference type="InterPro" id="IPR002867">
    <property type="entry name" value="IBR_dom"/>
</dbReference>
<dbReference type="SUPFAM" id="SSF57850">
    <property type="entry name" value="RING/U-box"/>
    <property type="match status" value="2"/>
</dbReference>
<keyword evidence="6" id="KW-0808">Transferase</keyword>
<comment type="function">
    <text evidence="3">Might act as an E3 ubiquitin-protein ligase, or as part of E3 complex, which accepts ubiquitin from specific E2 ubiquitin-conjugating enzymes and then transfers it to substrates.</text>
</comment>
<dbReference type="CDD" id="cd22584">
    <property type="entry name" value="Rcat_RBR_unk"/>
    <property type="match status" value="1"/>
</dbReference>
<keyword evidence="11" id="KW-0862">Zinc</keyword>
<feature type="domain" description="RING-type" evidence="14">
    <location>
        <begin position="210"/>
        <end position="254"/>
    </location>
</feature>
<dbReference type="GO" id="GO:0003676">
    <property type="term" value="F:nucleic acid binding"/>
    <property type="evidence" value="ECO:0007669"/>
    <property type="project" value="InterPro"/>
</dbReference>
<keyword evidence="9 12" id="KW-0863">Zinc-finger</keyword>
<comment type="cofactor">
    <cofactor evidence="2">
        <name>Zn(2+)</name>
        <dbReference type="ChEBI" id="CHEBI:29105"/>
    </cofactor>
</comment>
<protein>
    <recommendedName>
        <fullName evidence="5">RBR-type E3 ubiquitin transferase</fullName>
        <ecNumber evidence="5">2.3.2.31</ecNumber>
    </recommendedName>
</protein>
<dbReference type="GO" id="GO:0061630">
    <property type="term" value="F:ubiquitin protein ligase activity"/>
    <property type="evidence" value="ECO:0007669"/>
    <property type="project" value="UniProtKB-EC"/>
</dbReference>
<evidence type="ECO:0000259" key="15">
    <source>
        <dbReference type="PROSITE" id="PS51873"/>
    </source>
</evidence>
<dbReference type="Gene3D" id="1.20.120.1750">
    <property type="match status" value="1"/>
</dbReference>
<evidence type="ECO:0000256" key="10">
    <source>
        <dbReference type="ARBA" id="ARBA00022786"/>
    </source>
</evidence>
<dbReference type="PROSITE" id="PS51873">
    <property type="entry name" value="TRIAD"/>
    <property type="match status" value="1"/>
</dbReference>
<dbReference type="InterPro" id="IPR002156">
    <property type="entry name" value="RNaseH_domain"/>
</dbReference>
<evidence type="ECO:0000256" key="6">
    <source>
        <dbReference type="ARBA" id="ARBA00022679"/>
    </source>
</evidence>
<dbReference type="FunFam" id="3.30.420.10:FF:000076">
    <property type="entry name" value="RBR-type E3 ubiquitin transferase"/>
    <property type="match status" value="1"/>
</dbReference>
<evidence type="ECO:0000259" key="14">
    <source>
        <dbReference type="PROSITE" id="PS50089"/>
    </source>
</evidence>
<dbReference type="Proteomes" id="UP001140949">
    <property type="component" value="Unassembled WGS sequence"/>
</dbReference>
<dbReference type="Pfam" id="PF01485">
    <property type="entry name" value="IBR"/>
    <property type="match status" value="2"/>
</dbReference>
<evidence type="ECO:0000256" key="5">
    <source>
        <dbReference type="ARBA" id="ARBA00012251"/>
    </source>
</evidence>
<accession>A0AAX6HSI4</accession>
<dbReference type="PROSITE" id="PS00518">
    <property type="entry name" value="ZF_RING_1"/>
    <property type="match status" value="1"/>
</dbReference>
<dbReference type="AlphaFoldDB" id="A0AAX6HSI4"/>
<dbReference type="InterPro" id="IPR044066">
    <property type="entry name" value="TRIAD_supradom"/>
</dbReference>
<proteinExistence type="inferred from homology"/>
<evidence type="ECO:0000256" key="1">
    <source>
        <dbReference type="ARBA" id="ARBA00001798"/>
    </source>
</evidence>
<evidence type="ECO:0000256" key="9">
    <source>
        <dbReference type="ARBA" id="ARBA00022771"/>
    </source>
</evidence>
<evidence type="ECO:0000256" key="7">
    <source>
        <dbReference type="ARBA" id="ARBA00022723"/>
    </source>
</evidence>
<keyword evidence="8" id="KW-0677">Repeat</keyword>
<dbReference type="Gene3D" id="3.30.420.10">
    <property type="entry name" value="Ribonuclease H-like superfamily/Ribonuclease H"/>
    <property type="match status" value="1"/>
</dbReference>
<dbReference type="FunFam" id="1.20.120.1750:FF:000019">
    <property type="entry name" value="RBR-type E3 ubiquitin transferase"/>
    <property type="match status" value="1"/>
</dbReference>
<comment type="catalytic activity">
    <reaction evidence="1">
        <text>[E2 ubiquitin-conjugating enzyme]-S-ubiquitinyl-L-cysteine + [acceptor protein]-L-lysine = [E2 ubiquitin-conjugating enzyme]-L-cysteine + [acceptor protein]-N(6)-ubiquitinyl-L-lysine.</text>
        <dbReference type="EC" id="2.3.2.31"/>
    </reaction>
</comment>
<dbReference type="GO" id="GO:0016567">
    <property type="term" value="P:protein ubiquitination"/>
    <property type="evidence" value="ECO:0007669"/>
    <property type="project" value="InterPro"/>
</dbReference>
<evidence type="ECO:0000256" key="13">
    <source>
        <dbReference type="SAM" id="MobiDB-lite"/>
    </source>
</evidence>